<organism evidence="3">
    <name type="scientific">Kribbella sp. HUAS MG21</name>
    <dbReference type="NCBI Taxonomy" id="3160966"/>
    <lineage>
        <taxon>Bacteria</taxon>
        <taxon>Bacillati</taxon>
        <taxon>Actinomycetota</taxon>
        <taxon>Actinomycetes</taxon>
        <taxon>Propionibacteriales</taxon>
        <taxon>Kribbellaceae</taxon>
        <taxon>Kribbella</taxon>
    </lineage>
</organism>
<dbReference type="SUPFAM" id="SSF53474">
    <property type="entry name" value="alpha/beta-Hydrolases"/>
    <property type="match status" value="1"/>
</dbReference>
<keyword evidence="1" id="KW-0732">Signal</keyword>
<dbReference type="EMBL" id="CP158165">
    <property type="protein sequence ID" value="XBV22808.1"/>
    <property type="molecule type" value="Genomic_DNA"/>
</dbReference>
<dbReference type="InterPro" id="IPR029058">
    <property type="entry name" value="AB_hydrolase_fold"/>
</dbReference>
<evidence type="ECO:0000256" key="1">
    <source>
        <dbReference type="SAM" id="SignalP"/>
    </source>
</evidence>
<dbReference type="PANTHER" id="PTHR37017">
    <property type="entry name" value="AB HYDROLASE-1 DOMAIN-CONTAINING PROTEIN-RELATED"/>
    <property type="match status" value="1"/>
</dbReference>
<name>A0AAU7T7L7_9ACTN</name>
<feature type="domain" description="AB hydrolase-1" evidence="2">
    <location>
        <begin position="37"/>
        <end position="252"/>
    </location>
</feature>
<dbReference type="GO" id="GO:0016787">
    <property type="term" value="F:hydrolase activity"/>
    <property type="evidence" value="ECO:0007669"/>
    <property type="project" value="UniProtKB-KW"/>
</dbReference>
<accession>A0AAU7T7L7</accession>
<protein>
    <submittedName>
        <fullName evidence="3">Alpha/beta hydrolase</fullName>
    </submittedName>
</protein>
<keyword evidence="3" id="KW-0378">Hydrolase</keyword>
<dbReference type="Gene3D" id="3.40.50.1820">
    <property type="entry name" value="alpha/beta hydrolase"/>
    <property type="match status" value="1"/>
</dbReference>
<feature type="chain" id="PRO_5043761768" evidence="1">
    <location>
        <begin position="28"/>
        <end position="264"/>
    </location>
</feature>
<dbReference type="AlphaFoldDB" id="A0AAU7T7L7"/>
<gene>
    <name evidence="3" type="ORF">ABN611_30115</name>
</gene>
<reference evidence="3" key="1">
    <citation type="submission" date="2024-06" db="EMBL/GenBank/DDBJ databases">
        <title>Kribbella sp. strain HUAS MG21 genome sequences.</title>
        <authorList>
            <person name="Mo P."/>
        </authorList>
    </citation>
    <scope>NUCLEOTIDE SEQUENCE</scope>
    <source>
        <strain evidence="3">HUAS MG21</strain>
    </source>
</reference>
<dbReference type="Pfam" id="PF12697">
    <property type="entry name" value="Abhydrolase_6"/>
    <property type="match status" value="1"/>
</dbReference>
<sequence length="264" mass="27215">MFLRKWPVPQLLIAVALVFGLAGSASATGDRGPKPTVVLVHGAFADASGWNDVARSLQRKGYPVLAPANPLRGVDSDSAYLRSVLATVPGPIVLVGHSYGGFVLTNAAGGNPNVKALVYIAAFAPDSGDTVGGLSGRFPGSQLSPAALDFRPYPGGVDGYIKRGLFREVFAADVSPAAAAAMAGSQRPADIGTLDQPSGVPAWKTIPSWSLVATDDRVIPAAAQRFMAQRAGARTVEVKASHVAMISKPASTIDLILDAAKETS</sequence>
<dbReference type="InterPro" id="IPR052897">
    <property type="entry name" value="Sec-Metab_Biosynth_Hydrolase"/>
</dbReference>
<feature type="signal peptide" evidence="1">
    <location>
        <begin position="1"/>
        <end position="27"/>
    </location>
</feature>
<dbReference type="InterPro" id="IPR000073">
    <property type="entry name" value="AB_hydrolase_1"/>
</dbReference>
<evidence type="ECO:0000313" key="3">
    <source>
        <dbReference type="EMBL" id="XBV22808.1"/>
    </source>
</evidence>
<evidence type="ECO:0000259" key="2">
    <source>
        <dbReference type="Pfam" id="PF12697"/>
    </source>
</evidence>
<dbReference type="PANTHER" id="PTHR37017:SF11">
    <property type="entry name" value="ESTERASE_LIPASE_THIOESTERASE DOMAIN-CONTAINING PROTEIN"/>
    <property type="match status" value="1"/>
</dbReference>
<dbReference type="RefSeq" id="WP_350275647.1">
    <property type="nucleotide sequence ID" value="NZ_CP158165.1"/>
</dbReference>
<proteinExistence type="predicted"/>